<dbReference type="Proteomes" id="UP000324222">
    <property type="component" value="Unassembled WGS sequence"/>
</dbReference>
<dbReference type="AlphaFoldDB" id="A0A5B7HIR2"/>
<evidence type="ECO:0000313" key="1">
    <source>
        <dbReference type="EMBL" id="MPC70083.1"/>
    </source>
</evidence>
<sequence>MRQSCPHETSRVAILENEAAIILIDGGLWFAKVILEVPLRCSFILRSAGGDWRRWWRKN</sequence>
<organism evidence="1 2">
    <name type="scientific">Portunus trituberculatus</name>
    <name type="common">Swimming crab</name>
    <name type="synonym">Neptunus trituberculatus</name>
    <dbReference type="NCBI Taxonomy" id="210409"/>
    <lineage>
        <taxon>Eukaryota</taxon>
        <taxon>Metazoa</taxon>
        <taxon>Ecdysozoa</taxon>
        <taxon>Arthropoda</taxon>
        <taxon>Crustacea</taxon>
        <taxon>Multicrustacea</taxon>
        <taxon>Malacostraca</taxon>
        <taxon>Eumalacostraca</taxon>
        <taxon>Eucarida</taxon>
        <taxon>Decapoda</taxon>
        <taxon>Pleocyemata</taxon>
        <taxon>Brachyura</taxon>
        <taxon>Eubrachyura</taxon>
        <taxon>Portunoidea</taxon>
        <taxon>Portunidae</taxon>
        <taxon>Portuninae</taxon>
        <taxon>Portunus</taxon>
    </lineage>
</organism>
<reference evidence="1 2" key="1">
    <citation type="submission" date="2019-05" db="EMBL/GenBank/DDBJ databases">
        <title>Another draft genome of Portunus trituberculatus and its Hox gene families provides insights of decapod evolution.</title>
        <authorList>
            <person name="Jeong J.-H."/>
            <person name="Song I."/>
            <person name="Kim S."/>
            <person name="Choi T."/>
            <person name="Kim D."/>
            <person name="Ryu S."/>
            <person name="Kim W."/>
        </authorList>
    </citation>
    <scope>NUCLEOTIDE SEQUENCE [LARGE SCALE GENOMIC DNA]</scope>
    <source>
        <tissue evidence="1">Muscle</tissue>
    </source>
</reference>
<proteinExistence type="predicted"/>
<accession>A0A5B7HIR2</accession>
<protein>
    <submittedName>
        <fullName evidence="1">Uncharacterized protein</fullName>
    </submittedName>
</protein>
<name>A0A5B7HIR2_PORTR</name>
<evidence type="ECO:0000313" key="2">
    <source>
        <dbReference type="Proteomes" id="UP000324222"/>
    </source>
</evidence>
<dbReference type="EMBL" id="VSRR010030499">
    <property type="protein sequence ID" value="MPC70083.1"/>
    <property type="molecule type" value="Genomic_DNA"/>
</dbReference>
<comment type="caution">
    <text evidence="1">The sequence shown here is derived from an EMBL/GenBank/DDBJ whole genome shotgun (WGS) entry which is preliminary data.</text>
</comment>
<gene>
    <name evidence="1" type="ORF">E2C01_064320</name>
</gene>
<keyword evidence="2" id="KW-1185">Reference proteome</keyword>